<dbReference type="GO" id="GO:0051537">
    <property type="term" value="F:2 iron, 2 sulfur cluster binding"/>
    <property type="evidence" value="ECO:0007669"/>
    <property type="project" value="UniProtKB-KW"/>
</dbReference>
<evidence type="ECO:0000259" key="6">
    <source>
        <dbReference type="PROSITE" id="PS51296"/>
    </source>
</evidence>
<feature type="domain" description="Rieske" evidence="6">
    <location>
        <begin position="6"/>
        <end position="110"/>
    </location>
</feature>
<dbReference type="GO" id="GO:0016491">
    <property type="term" value="F:oxidoreductase activity"/>
    <property type="evidence" value="ECO:0007669"/>
    <property type="project" value="UniProtKB-KW"/>
</dbReference>
<gene>
    <name evidence="7" type="ORF">SAMN04487991_1418</name>
</gene>
<keyword evidence="3" id="KW-0560">Oxidoreductase</keyword>
<dbReference type="CDD" id="cd03469">
    <property type="entry name" value="Rieske_RO_Alpha_N"/>
    <property type="match status" value="1"/>
</dbReference>
<evidence type="ECO:0000256" key="5">
    <source>
        <dbReference type="ARBA" id="ARBA00023014"/>
    </source>
</evidence>
<dbReference type="GO" id="GO:0005506">
    <property type="term" value="F:iron ion binding"/>
    <property type="evidence" value="ECO:0007669"/>
    <property type="project" value="InterPro"/>
</dbReference>
<evidence type="ECO:0000256" key="1">
    <source>
        <dbReference type="ARBA" id="ARBA00022714"/>
    </source>
</evidence>
<dbReference type="EMBL" id="FORH01000002">
    <property type="protein sequence ID" value="SFJ10603.1"/>
    <property type="molecule type" value="Genomic_DNA"/>
</dbReference>
<dbReference type="RefSeq" id="WP_090059474.1">
    <property type="nucleotide sequence ID" value="NZ_FORH01000002.1"/>
</dbReference>
<dbReference type="InterPro" id="IPR017941">
    <property type="entry name" value="Rieske_2Fe-2S"/>
</dbReference>
<dbReference type="Pfam" id="PF00355">
    <property type="entry name" value="Rieske"/>
    <property type="match status" value="1"/>
</dbReference>
<protein>
    <submittedName>
        <fullName evidence="7">Rieske [2Fe-2S] domain-containing protein</fullName>
    </submittedName>
</protein>
<dbReference type="Proteomes" id="UP000199630">
    <property type="component" value="Unassembled WGS sequence"/>
</dbReference>
<evidence type="ECO:0000313" key="8">
    <source>
        <dbReference type="Proteomes" id="UP000199630"/>
    </source>
</evidence>
<dbReference type="PROSITE" id="PS00570">
    <property type="entry name" value="RING_HYDROXYL_ALPHA"/>
    <property type="match status" value="1"/>
</dbReference>
<evidence type="ECO:0000256" key="4">
    <source>
        <dbReference type="ARBA" id="ARBA00023004"/>
    </source>
</evidence>
<dbReference type="STRING" id="588602.SAMN04487991_1418"/>
<keyword evidence="1" id="KW-0001">2Fe-2S</keyword>
<dbReference type="Gene3D" id="2.102.10.10">
    <property type="entry name" value="Rieske [2Fe-2S] iron-sulphur domain"/>
    <property type="match status" value="1"/>
</dbReference>
<dbReference type="PANTHER" id="PTHR21266">
    <property type="entry name" value="IRON-SULFUR DOMAIN CONTAINING PROTEIN"/>
    <property type="match status" value="1"/>
</dbReference>
<accession>A0A1I3NMS4</accession>
<dbReference type="InterPro" id="IPR015881">
    <property type="entry name" value="ARHD_Rieske_2Fe_2S"/>
</dbReference>
<keyword evidence="2" id="KW-0479">Metal-binding</keyword>
<evidence type="ECO:0000313" key="7">
    <source>
        <dbReference type="EMBL" id="SFJ10603.1"/>
    </source>
</evidence>
<evidence type="ECO:0000256" key="2">
    <source>
        <dbReference type="ARBA" id="ARBA00022723"/>
    </source>
</evidence>
<dbReference type="SUPFAM" id="SSF50022">
    <property type="entry name" value="ISP domain"/>
    <property type="match status" value="1"/>
</dbReference>
<reference evidence="8" key="1">
    <citation type="submission" date="2016-10" db="EMBL/GenBank/DDBJ databases">
        <authorList>
            <person name="Varghese N."/>
            <person name="Submissions S."/>
        </authorList>
    </citation>
    <scope>NUCLEOTIDE SEQUENCE [LARGE SCALE GENOMIC DNA]</scope>
    <source>
        <strain evidence="8">DSM 26471</strain>
    </source>
</reference>
<dbReference type="InterPro" id="IPR050584">
    <property type="entry name" value="Cholesterol_7-desaturase"/>
</dbReference>
<evidence type="ECO:0000256" key="3">
    <source>
        <dbReference type="ARBA" id="ARBA00023002"/>
    </source>
</evidence>
<dbReference type="OrthoDB" id="9800776at2"/>
<dbReference type="AlphaFoldDB" id="A0A1I3NMS4"/>
<proteinExistence type="predicted"/>
<dbReference type="PANTHER" id="PTHR21266:SF60">
    <property type="entry name" value="3-KETOSTEROID-9-ALPHA-MONOOXYGENASE, OXYGENASE COMPONENT"/>
    <property type="match status" value="1"/>
</dbReference>
<sequence length="212" mass="22771">MTQTGWVPVALSKMIEPGTSAGVVAEGAEIVVWRDTSGTAHAWEDRCPHRGMKMSFGFVRGDHIACLYHGWEYDESGTCQYIPAHPDLEVPKSICVARYGVAESGGMIWAHLPLGSEPAAASELPVMEGLRSLYLDAPLADVIAALGAERTGSMIAIEHAGVALRIGVQAVSERRSALHITLPEGTPDSAKPMLLDWCEALRRQVEAREAVA</sequence>
<organism evidence="7 8">
    <name type="scientific">Celeribacter neptunius</name>
    <dbReference type="NCBI Taxonomy" id="588602"/>
    <lineage>
        <taxon>Bacteria</taxon>
        <taxon>Pseudomonadati</taxon>
        <taxon>Pseudomonadota</taxon>
        <taxon>Alphaproteobacteria</taxon>
        <taxon>Rhodobacterales</taxon>
        <taxon>Roseobacteraceae</taxon>
        <taxon>Celeribacter</taxon>
    </lineage>
</organism>
<keyword evidence="8" id="KW-1185">Reference proteome</keyword>
<keyword evidence="5" id="KW-0411">Iron-sulfur</keyword>
<dbReference type="PROSITE" id="PS51296">
    <property type="entry name" value="RIESKE"/>
    <property type="match status" value="1"/>
</dbReference>
<name>A0A1I3NMS4_9RHOB</name>
<dbReference type="InterPro" id="IPR036922">
    <property type="entry name" value="Rieske_2Fe-2S_sf"/>
</dbReference>
<keyword evidence="4" id="KW-0408">Iron</keyword>